<dbReference type="InterPro" id="IPR036388">
    <property type="entry name" value="WH-like_DNA-bd_sf"/>
</dbReference>
<dbReference type="CDD" id="cd00130">
    <property type="entry name" value="PAS"/>
    <property type="match status" value="1"/>
</dbReference>
<accession>A0A0M0JR51</accession>
<dbReference type="GO" id="GO:0043565">
    <property type="term" value="F:sequence-specific DNA binding"/>
    <property type="evidence" value="ECO:0007669"/>
    <property type="project" value="InterPro"/>
</dbReference>
<dbReference type="Gene3D" id="1.10.10.10">
    <property type="entry name" value="Winged helix-like DNA-binding domain superfamily/Winged helix DNA-binding domain"/>
    <property type="match status" value="1"/>
</dbReference>
<protein>
    <submittedName>
        <fullName evidence="7">Pas-pac-pac sensing histidine kinase</fullName>
    </submittedName>
</protein>
<comment type="subcellular location">
    <subcellularLocation>
        <location evidence="1">Nucleus</location>
    </subcellularLocation>
</comment>
<keyword evidence="3" id="KW-0539">Nucleus</keyword>
<reference evidence="8" key="1">
    <citation type="journal article" date="2015" name="PLoS Genet.">
        <title>Genome Sequence and Transcriptome Analyses of Chrysochromulina tobin: Metabolic Tools for Enhanced Algal Fitness in the Prominent Order Prymnesiales (Haptophyceae).</title>
        <authorList>
            <person name="Hovde B.T."/>
            <person name="Deodato C.R."/>
            <person name="Hunsperger H.M."/>
            <person name="Ryken S.A."/>
            <person name="Yost W."/>
            <person name="Jha R.K."/>
            <person name="Patterson J."/>
            <person name="Monnat R.J. Jr."/>
            <person name="Barlow S.B."/>
            <person name="Starkenburg S.R."/>
            <person name="Cattolico R.A."/>
        </authorList>
    </citation>
    <scope>NUCLEOTIDE SEQUENCE</scope>
    <source>
        <strain evidence="8">CCMP291</strain>
    </source>
</reference>
<feature type="non-terminal residue" evidence="7">
    <location>
        <position position="399"/>
    </location>
</feature>
<dbReference type="InterPro" id="IPR036390">
    <property type="entry name" value="WH_DNA-bd_sf"/>
</dbReference>
<evidence type="ECO:0000259" key="5">
    <source>
        <dbReference type="SMART" id="SM00091"/>
    </source>
</evidence>
<proteinExistence type="inferred from homology"/>
<evidence type="ECO:0000256" key="4">
    <source>
        <dbReference type="RuleBase" id="RU004020"/>
    </source>
</evidence>
<keyword evidence="7" id="KW-0808">Transferase</keyword>
<dbReference type="SUPFAM" id="SSF55785">
    <property type="entry name" value="PYP-like sensor domain (PAS domain)"/>
    <property type="match status" value="2"/>
</dbReference>
<sequence>MEPDAHMKGGRPPGSLHDALEAARSSPDALIFTVAQRPFEITHVNAAWENLCGYSADEAVGKTCRILRGLDTSRESCDMLNAALDRRQGAAVRLLNYTKAGTPFINDLQVVPLSNDGGTRVTHFVGKLTPWRVPAERPEYPRAFETPVESVATQSARVRMPSTLAEAIAPTQEFAAVVTEREPPFRITHVNDAWCRLCGFTAAEARGNTLKILQGPDTCELTLAAIKQAALTSGRITLLNAGVNASQQAAINHLFSQSDRFELHASSASGLPPFLTKLYALVSDPETDELVHWIKGSTAFRIVDPARFASDLLPRYFKHNKLGSFTQQMHTYAFVRRSYSEPDSPDAMVFSHEHFRPDAPEELHKISASRLPPFLTKLYALVSDPETDELVHWIKGSTA</sequence>
<evidence type="ECO:0000256" key="3">
    <source>
        <dbReference type="ARBA" id="ARBA00023242"/>
    </source>
</evidence>
<feature type="domain" description="PAS" evidence="5">
    <location>
        <begin position="162"/>
        <end position="231"/>
    </location>
</feature>
<dbReference type="OrthoDB" id="60033at2759"/>
<comment type="similarity">
    <text evidence="4">Belongs to the HSF family.</text>
</comment>
<evidence type="ECO:0000313" key="8">
    <source>
        <dbReference type="Proteomes" id="UP000037460"/>
    </source>
</evidence>
<organism evidence="7 8">
    <name type="scientific">Chrysochromulina tobinii</name>
    <dbReference type="NCBI Taxonomy" id="1460289"/>
    <lineage>
        <taxon>Eukaryota</taxon>
        <taxon>Haptista</taxon>
        <taxon>Haptophyta</taxon>
        <taxon>Prymnesiophyceae</taxon>
        <taxon>Prymnesiales</taxon>
        <taxon>Chrysochromulinaceae</taxon>
        <taxon>Chrysochromulina</taxon>
    </lineage>
</organism>
<dbReference type="SMART" id="SM00415">
    <property type="entry name" value="HSF"/>
    <property type="match status" value="1"/>
</dbReference>
<evidence type="ECO:0000259" key="6">
    <source>
        <dbReference type="SMART" id="SM00415"/>
    </source>
</evidence>
<dbReference type="SUPFAM" id="SSF46785">
    <property type="entry name" value="Winged helix' DNA-binding domain"/>
    <property type="match status" value="1"/>
</dbReference>
<dbReference type="PRINTS" id="PR00056">
    <property type="entry name" value="HSFDOMAIN"/>
</dbReference>
<feature type="domain" description="PAS" evidence="5">
    <location>
        <begin position="18"/>
        <end position="85"/>
    </location>
</feature>
<dbReference type="GO" id="GO:0016301">
    <property type="term" value="F:kinase activity"/>
    <property type="evidence" value="ECO:0007669"/>
    <property type="project" value="UniProtKB-KW"/>
</dbReference>
<dbReference type="Pfam" id="PF13188">
    <property type="entry name" value="PAS_8"/>
    <property type="match status" value="1"/>
</dbReference>
<evidence type="ECO:0000313" key="7">
    <source>
        <dbReference type="EMBL" id="KOO29074.1"/>
    </source>
</evidence>
<dbReference type="InterPro" id="IPR000014">
    <property type="entry name" value="PAS"/>
</dbReference>
<keyword evidence="8" id="KW-1185">Reference proteome</keyword>
<dbReference type="SMART" id="SM00091">
    <property type="entry name" value="PAS"/>
    <property type="match status" value="2"/>
</dbReference>
<dbReference type="InterPro" id="IPR000232">
    <property type="entry name" value="HSF_DNA-bd"/>
</dbReference>
<evidence type="ECO:0000256" key="2">
    <source>
        <dbReference type="ARBA" id="ARBA00023125"/>
    </source>
</evidence>
<dbReference type="GO" id="GO:0003700">
    <property type="term" value="F:DNA-binding transcription factor activity"/>
    <property type="evidence" value="ECO:0007669"/>
    <property type="project" value="InterPro"/>
</dbReference>
<dbReference type="Proteomes" id="UP000037460">
    <property type="component" value="Unassembled WGS sequence"/>
</dbReference>
<dbReference type="EMBL" id="JWZX01002467">
    <property type="protein sequence ID" value="KOO29074.1"/>
    <property type="molecule type" value="Genomic_DNA"/>
</dbReference>
<keyword evidence="7" id="KW-0418">Kinase</keyword>
<comment type="caution">
    <text evidence="7">The sequence shown here is derived from an EMBL/GenBank/DDBJ whole genome shotgun (WGS) entry which is preliminary data.</text>
</comment>
<keyword evidence="2" id="KW-0238">DNA-binding</keyword>
<dbReference type="PANTHER" id="PTHR10015:SF427">
    <property type="entry name" value="HEAT SHOCK FACTOR PROTEIN"/>
    <property type="match status" value="1"/>
</dbReference>
<evidence type="ECO:0000256" key="1">
    <source>
        <dbReference type="ARBA" id="ARBA00004123"/>
    </source>
</evidence>
<name>A0A0M0JR51_9EUKA</name>
<dbReference type="AlphaFoldDB" id="A0A0M0JR51"/>
<dbReference type="InterPro" id="IPR035965">
    <property type="entry name" value="PAS-like_dom_sf"/>
</dbReference>
<dbReference type="PANTHER" id="PTHR10015">
    <property type="entry name" value="HEAT SHOCK TRANSCRIPTION FACTOR"/>
    <property type="match status" value="1"/>
</dbReference>
<gene>
    <name evidence="7" type="ORF">Ctob_009081</name>
</gene>
<dbReference type="Gene3D" id="3.30.450.20">
    <property type="entry name" value="PAS domain"/>
    <property type="match status" value="2"/>
</dbReference>
<dbReference type="Pfam" id="PF00447">
    <property type="entry name" value="HSF_DNA-bind"/>
    <property type="match status" value="1"/>
</dbReference>
<dbReference type="Pfam" id="PF13426">
    <property type="entry name" value="PAS_9"/>
    <property type="match status" value="1"/>
</dbReference>
<feature type="domain" description="HSF-type DNA-binding" evidence="6">
    <location>
        <begin position="270"/>
        <end position="369"/>
    </location>
</feature>
<dbReference type="NCBIfam" id="TIGR00229">
    <property type="entry name" value="sensory_box"/>
    <property type="match status" value="1"/>
</dbReference>
<dbReference type="GO" id="GO:0005634">
    <property type="term" value="C:nucleus"/>
    <property type="evidence" value="ECO:0007669"/>
    <property type="project" value="UniProtKB-SubCell"/>
</dbReference>